<dbReference type="RefSeq" id="WP_087112533.1">
    <property type="nucleotide sequence ID" value="NZ_CBCSCN010000005.1"/>
</dbReference>
<evidence type="ECO:0000313" key="1">
    <source>
        <dbReference type="EMBL" id="SMA50095.1"/>
    </source>
</evidence>
<proteinExistence type="predicted"/>
<dbReference type="AlphaFoldDB" id="A0A1X7APB2"/>
<reference evidence="1 2" key="1">
    <citation type="submission" date="2017-03" db="EMBL/GenBank/DDBJ databases">
        <authorList>
            <person name="Afonso C.L."/>
            <person name="Miller P.J."/>
            <person name="Scott M.A."/>
            <person name="Spackman E."/>
            <person name="Goraichik I."/>
            <person name="Dimitrov K.M."/>
            <person name="Suarez D.L."/>
            <person name="Swayne D.E."/>
        </authorList>
    </citation>
    <scope>NUCLEOTIDE SEQUENCE [LARGE SCALE GENOMIC DNA]</scope>
    <source>
        <strain evidence="1">SB41UT1</strain>
    </source>
</reference>
<protein>
    <submittedName>
        <fullName evidence="1">Uncharacterized protein</fullName>
    </submittedName>
</protein>
<evidence type="ECO:0000313" key="2">
    <source>
        <dbReference type="Proteomes" id="UP000196573"/>
    </source>
</evidence>
<dbReference type="EMBL" id="FWPT01000010">
    <property type="protein sequence ID" value="SMA50095.1"/>
    <property type="molecule type" value="Genomic_DNA"/>
</dbReference>
<gene>
    <name evidence="1" type="ORF">EHSB41UT_03886</name>
</gene>
<dbReference type="OrthoDB" id="6198229at2"/>
<name>A0A1X7APB2_9GAMM</name>
<keyword evidence="2" id="KW-1185">Reference proteome</keyword>
<accession>A0A1X7APB2</accession>
<dbReference type="Proteomes" id="UP000196573">
    <property type="component" value="Unassembled WGS sequence"/>
</dbReference>
<sequence length="60" mass="7181">MKVKHLYVRDRITYERGIIEGILQKGWLKVRMEWGELRSYQTRDLLPCPNDDSSRVRATC</sequence>
<organism evidence="1 2">
    <name type="scientific">Parendozoicomonas haliclonae</name>
    <dbReference type="NCBI Taxonomy" id="1960125"/>
    <lineage>
        <taxon>Bacteria</taxon>
        <taxon>Pseudomonadati</taxon>
        <taxon>Pseudomonadota</taxon>
        <taxon>Gammaproteobacteria</taxon>
        <taxon>Oceanospirillales</taxon>
        <taxon>Endozoicomonadaceae</taxon>
        <taxon>Parendozoicomonas</taxon>
    </lineage>
</organism>